<dbReference type="PANTHER" id="PTHR14083:SF0">
    <property type="entry name" value="YIP1D-INTERACTING FACTOR 1, ISOFORM C"/>
    <property type="match status" value="1"/>
</dbReference>
<keyword evidence="6 9" id="KW-1133">Transmembrane helix</keyword>
<feature type="transmembrane region" description="Helical" evidence="9">
    <location>
        <begin position="308"/>
        <end position="326"/>
    </location>
</feature>
<comment type="subcellular location">
    <subcellularLocation>
        <location evidence="9">Endoplasmic reticulum membrane</location>
        <topology evidence="9">Multi-pass membrane protein</topology>
    </subcellularLocation>
    <subcellularLocation>
        <location evidence="9">Golgi apparatus membrane</location>
        <topology evidence="9">Multi-pass membrane protein</topology>
    </subcellularLocation>
</comment>
<dbReference type="InterPro" id="IPR005578">
    <property type="entry name" value="Yif1_fam"/>
</dbReference>
<gene>
    <name evidence="11" type="ORF">E3P90_03323</name>
</gene>
<feature type="region of interest" description="Disordered" evidence="10">
    <location>
        <begin position="1"/>
        <end position="116"/>
    </location>
</feature>
<evidence type="ECO:0000256" key="2">
    <source>
        <dbReference type="ARBA" id="ARBA00022448"/>
    </source>
</evidence>
<organism evidence="11 12">
    <name type="scientific">Wallemia ichthyophaga</name>
    <dbReference type="NCBI Taxonomy" id="245174"/>
    <lineage>
        <taxon>Eukaryota</taxon>
        <taxon>Fungi</taxon>
        <taxon>Dikarya</taxon>
        <taxon>Basidiomycota</taxon>
        <taxon>Wallemiomycotina</taxon>
        <taxon>Wallemiomycetes</taxon>
        <taxon>Wallemiales</taxon>
        <taxon>Wallemiaceae</taxon>
        <taxon>Wallemia</taxon>
    </lineage>
</organism>
<keyword evidence="8 9" id="KW-0472">Membrane</keyword>
<dbReference type="Pfam" id="PF03878">
    <property type="entry name" value="YIF1"/>
    <property type="match status" value="1"/>
</dbReference>
<comment type="function">
    <text evidence="9">Has a role in transport between endoplasmic reticulum and Golgi.</text>
</comment>
<feature type="transmembrane region" description="Helical" evidence="9">
    <location>
        <begin position="357"/>
        <end position="376"/>
    </location>
</feature>
<evidence type="ECO:0000313" key="12">
    <source>
        <dbReference type="Proteomes" id="UP000306954"/>
    </source>
</evidence>
<evidence type="ECO:0000256" key="6">
    <source>
        <dbReference type="ARBA" id="ARBA00022989"/>
    </source>
</evidence>
<dbReference type="GO" id="GO:0005793">
    <property type="term" value="C:endoplasmic reticulum-Golgi intermediate compartment"/>
    <property type="evidence" value="ECO:0007669"/>
    <property type="project" value="UniProtKB-UniRule"/>
</dbReference>
<dbReference type="GO" id="GO:0015031">
    <property type="term" value="P:protein transport"/>
    <property type="evidence" value="ECO:0007669"/>
    <property type="project" value="UniProtKB-KW"/>
</dbReference>
<reference evidence="11 12" key="1">
    <citation type="submission" date="2019-03" db="EMBL/GenBank/DDBJ databases">
        <title>Sequencing 23 genomes of Wallemia ichthyophaga.</title>
        <authorList>
            <person name="Gostincar C."/>
        </authorList>
    </citation>
    <scope>NUCLEOTIDE SEQUENCE [LARGE SCALE GENOMIC DNA]</scope>
    <source>
        <strain evidence="11 12">EXF-8621</strain>
    </source>
</reference>
<dbReference type="GO" id="GO:0000139">
    <property type="term" value="C:Golgi membrane"/>
    <property type="evidence" value="ECO:0007669"/>
    <property type="project" value="UniProtKB-SubCell"/>
</dbReference>
<evidence type="ECO:0000256" key="1">
    <source>
        <dbReference type="ARBA" id="ARBA00009727"/>
    </source>
</evidence>
<dbReference type="AlphaFoldDB" id="A0A4T0H5T0"/>
<keyword evidence="7 9" id="KW-0333">Golgi apparatus</keyword>
<dbReference type="GO" id="GO:0005789">
    <property type="term" value="C:endoplasmic reticulum membrane"/>
    <property type="evidence" value="ECO:0007669"/>
    <property type="project" value="UniProtKB-SubCell"/>
</dbReference>
<sequence>MYASGAAPASGSQVPLQHPVPQHPFKPPPTPDTLAKDKDSRGSLDSNGFAFEQDPYNPYNPSNYVEQQQQQVYPQQHAYPQQQPQYAQQQPYTTYQPMQPHQQSQETPWNNLNDGTTQMGLQFGKSAFMAGHDYVDKNIARHIPLPIVKTLFNVNTTYVISKLRLIYFPWRHKPWLRQRNESIGNDGFSVSAGYLSPRQDINSPDLYIPTMSVLTYIIVAAIYAGIQNKFHPEVLGARASLSFAVAALEFCLIRLICYLLGVETSNSGGSGWSSGVSGSVELFSYCGYKFVSIIPPLFITIFIPRWRLVYYSSFVYCVAAQGFFLLRSLKYVVLPDASSAAATTSISVGSSERRRRLQFLFIVACLQLVWMGILVWI</sequence>
<evidence type="ECO:0000256" key="5">
    <source>
        <dbReference type="ARBA" id="ARBA00022927"/>
    </source>
</evidence>
<dbReference type="EMBL" id="SPOF01000043">
    <property type="protein sequence ID" value="TIB09351.1"/>
    <property type="molecule type" value="Genomic_DNA"/>
</dbReference>
<comment type="similarity">
    <text evidence="1 9">Belongs to the YIF1 family.</text>
</comment>
<protein>
    <recommendedName>
        <fullName evidence="9">Protein YIF1</fullName>
    </recommendedName>
</protein>
<keyword evidence="3 9" id="KW-0812">Transmembrane</keyword>
<dbReference type="Proteomes" id="UP000306954">
    <property type="component" value="Unassembled WGS sequence"/>
</dbReference>
<name>A0A4T0H5T0_WALIC</name>
<feature type="transmembrane region" description="Helical" evidence="9">
    <location>
        <begin position="206"/>
        <end position="226"/>
    </location>
</feature>
<keyword evidence="5 9" id="KW-0653">Protein transport</keyword>
<evidence type="ECO:0000256" key="4">
    <source>
        <dbReference type="ARBA" id="ARBA00022824"/>
    </source>
</evidence>
<comment type="caution">
    <text evidence="11">The sequence shown here is derived from an EMBL/GenBank/DDBJ whole genome shotgun (WGS) entry which is preliminary data.</text>
</comment>
<evidence type="ECO:0000313" key="11">
    <source>
        <dbReference type="EMBL" id="TIB09351.1"/>
    </source>
</evidence>
<keyword evidence="2 9" id="KW-0813">Transport</keyword>
<evidence type="ECO:0000256" key="8">
    <source>
        <dbReference type="ARBA" id="ARBA00023136"/>
    </source>
</evidence>
<feature type="compositionally biased region" description="Pro residues" evidence="10">
    <location>
        <begin position="21"/>
        <end position="31"/>
    </location>
</feature>
<feature type="transmembrane region" description="Helical" evidence="9">
    <location>
        <begin position="282"/>
        <end position="303"/>
    </location>
</feature>
<dbReference type="PANTHER" id="PTHR14083">
    <property type="entry name" value="YIP1 INTERACTING FACTOR HOMOLOG YIF1 PROTEIN"/>
    <property type="match status" value="1"/>
</dbReference>
<feature type="compositionally biased region" description="Polar residues" evidence="10">
    <location>
        <begin position="104"/>
        <end position="116"/>
    </location>
</feature>
<evidence type="ECO:0000256" key="7">
    <source>
        <dbReference type="ARBA" id="ARBA00023034"/>
    </source>
</evidence>
<dbReference type="GO" id="GO:0030134">
    <property type="term" value="C:COPII-coated ER to Golgi transport vesicle"/>
    <property type="evidence" value="ECO:0007669"/>
    <property type="project" value="TreeGrafter"/>
</dbReference>
<proteinExistence type="inferred from homology"/>
<feature type="compositionally biased region" description="Low complexity" evidence="10">
    <location>
        <begin position="64"/>
        <end position="103"/>
    </location>
</feature>
<accession>A0A4T0H5T0</accession>
<evidence type="ECO:0000256" key="9">
    <source>
        <dbReference type="RuleBase" id="RU368073"/>
    </source>
</evidence>
<feature type="transmembrane region" description="Helical" evidence="9">
    <location>
        <begin position="238"/>
        <end position="262"/>
    </location>
</feature>
<keyword evidence="4 9" id="KW-0256">Endoplasmic reticulum</keyword>
<evidence type="ECO:0000256" key="3">
    <source>
        <dbReference type="ARBA" id="ARBA00022692"/>
    </source>
</evidence>
<dbReference type="GO" id="GO:0006888">
    <property type="term" value="P:endoplasmic reticulum to Golgi vesicle-mediated transport"/>
    <property type="evidence" value="ECO:0007669"/>
    <property type="project" value="UniProtKB-UniRule"/>
</dbReference>
<evidence type="ECO:0000256" key="10">
    <source>
        <dbReference type="SAM" id="MobiDB-lite"/>
    </source>
</evidence>